<gene>
    <name evidence="1" type="ORF">NZD86_03075</name>
</gene>
<name>A0ABY6Z4T4_9BACL</name>
<protein>
    <recommendedName>
        <fullName evidence="3">Homeodomain-like domain-containing protein</fullName>
    </recommendedName>
</protein>
<organism evidence="1 2">
    <name type="scientific">Alicyclobacillus dauci</name>
    <dbReference type="NCBI Taxonomy" id="1475485"/>
    <lineage>
        <taxon>Bacteria</taxon>
        <taxon>Bacillati</taxon>
        <taxon>Bacillota</taxon>
        <taxon>Bacilli</taxon>
        <taxon>Bacillales</taxon>
        <taxon>Alicyclobacillaceae</taxon>
        <taxon>Alicyclobacillus</taxon>
    </lineage>
</organism>
<dbReference type="RefSeq" id="WP_268045030.1">
    <property type="nucleotide sequence ID" value="NZ_CP104064.1"/>
</dbReference>
<evidence type="ECO:0008006" key="3">
    <source>
        <dbReference type="Google" id="ProtNLM"/>
    </source>
</evidence>
<evidence type="ECO:0000313" key="1">
    <source>
        <dbReference type="EMBL" id="WAH37533.1"/>
    </source>
</evidence>
<proteinExistence type="predicted"/>
<accession>A0ABY6Z4T4</accession>
<sequence length="98" mass="10979">MGNRRRKPMLVLSEEERSLLQKVSQSRTEQVRRVERAKILLQLESGASAQAVAKTLDTNAVKVHRCLNKALQFGISTALVCVKFFTPSEDTGFLKECS</sequence>
<evidence type="ECO:0000313" key="2">
    <source>
        <dbReference type="Proteomes" id="UP001164803"/>
    </source>
</evidence>
<dbReference type="EMBL" id="CP104064">
    <property type="protein sequence ID" value="WAH37533.1"/>
    <property type="molecule type" value="Genomic_DNA"/>
</dbReference>
<keyword evidence="2" id="KW-1185">Reference proteome</keyword>
<dbReference type="Proteomes" id="UP001164803">
    <property type="component" value="Chromosome"/>
</dbReference>
<reference evidence="1" key="1">
    <citation type="submission" date="2022-08" db="EMBL/GenBank/DDBJ databases">
        <title>Alicyclobacillus dauci DSM2870, complete genome.</title>
        <authorList>
            <person name="Wang Q."/>
            <person name="Cai R."/>
            <person name="Wang Z."/>
        </authorList>
    </citation>
    <scope>NUCLEOTIDE SEQUENCE</scope>
    <source>
        <strain evidence="1">DSM 28700</strain>
    </source>
</reference>